<feature type="transmembrane region" description="Helical" evidence="10">
    <location>
        <begin position="776"/>
        <end position="798"/>
    </location>
</feature>
<evidence type="ECO:0000256" key="4">
    <source>
        <dbReference type="ARBA" id="ARBA00012483"/>
    </source>
</evidence>
<accession>A0AAP0JWY4</accession>
<organism evidence="13 14">
    <name type="scientific">Stephania yunnanensis</name>
    <dbReference type="NCBI Taxonomy" id="152371"/>
    <lineage>
        <taxon>Eukaryota</taxon>
        <taxon>Viridiplantae</taxon>
        <taxon>Streptophyta</taxon>
        <taxon>Embryophyta</taxon>
        <taxon>Tracheophyta</taxon>
        <taxon>Spermatophyta</taxon>
        <taxon>Magnoliopsida</taxon>
        <taxon>Ranunculales</taxon>
        <taxon>Menispermaceae</taxon>
        <taxon>Menispermoideae</taxon>
        <taxon>Cissampelideae</taxon>
        <taxon>Stephania</taxon>
    </lineage>
</organism>
<dbReference type="InterPro" id="IPR057425">
    <property type="entry name" value="DUF2921_N"/>
</dbReference>
<evidence type="ECO:0000256" key="10">
    <source>
        <dbReference type="SAM" id="Phobius"/>
    </source>
</evidence>
<evidence type="ECO:0000256" key="9">
    <source>
        <dbReference type="ARBA" id="ARBA00023136"/>
    </source>
</evidence>
<evidence type="ECO:0000313" key="14">
    <source>
        <dbReference type="Proteomes" id="UP001420932"/>
    </source>
</evidence>
<feature type="domain" description="DUF2921" evidence="12">
    <location>
        <begin position="54"/>
        <end position="268"/>
    </location>
</feature>
<evidence type="ECO:0000256" key="6">
    <source>
        <dbReference type="ARBA" id="ARBA00022692"/>
    </source>
</evidence>
<dbReference type="EC" id="2.3.2.27" evidence="4"/>
<evidence type="ECO:0000256" key="1">
    <source>
        <dbReference type="ARBA" id="ARBA00000900"/>
    </source>
</evidence>
<feature type="domain" description="DUF2921" evidence="12">
    <location>
        <begin position="516"/>
        <end position="719"/>
    </location>
</feature>
<dbReference type="GO" id="GO:0012505">
    <property type="term" value="C:endomembrane system"/>
    <property type="evidence" value="ECO:0007669"/>
    <property type="project" value="UniProtKB-SubCell"/>
</dbReference>
<feature type="transmembrane region" description="Helical" evidence="10">
    <location>
        <begin position="743"/>
        <end position="764"/>
    </location>
</feature>
<evidence type="ECO:0000256" key="8">
    <source>
        <dbReference type="ARBA" id="ARBA00022989"/>
    </source>
</evidence>
<dbReference type="EMBL" id="JBBNAF010000005">
    <property type="protein sequence ID" value="KAK9141586.1"/>
    <property type="molecule type" value="Genomic_DNA"/>
</dbReference>
<dbReference type="Pfam" id="PF11145">
    <property type="entry name" value="DUF2921"/>
    <property type="match status" value="1"/>
</dbReference>
<feature type="transmembrane region" description="Helical" evidence="10">
    <location>
        <begin position="989"/>
        <end position="1011"/>
    </location>
</feature>
<sequence length="1069" mass="120643">MVRVLGCALQIWGSLVLILLVYCESVVSYTQIYPTLESRDDSSIIHSYERLDEVKKECKSVLSVASDFASDDNRVYKVKNELNFVNGDWEQESGEAPLIPFDDRDMSKREPGKRLPLKLVSFWVTDVDKGRRYRNAFAVNGILSLGITRNGTFSYKPYESPPHFQIWPGTTQLSILFQGFYIELEKNGGENVMCLLGSAVLPSRQPDSSDPWEWVHGSGPNSNSPLLQDDQLLLVLRYPKTLTLTSRAVHGEMKSLNEKSNLKYFDKVLVTSQLGPYANYEFVSGKLVSKACDPYPYIDAILSGGIDVYKGSGFCGILDRFTSGEALTVVANWKCNGTDEYCSRLGPFTLQRDVNATDGGFNNVKLLMQDVRCEPHTGERNSSFAKVSAVFRTVSPFENQYTAVERTGLSNMTLSVEGIWNSSDGQLCMIGCLGSVGTKHDACVSRVCLYVPISFSIKQRSIVIGTMSSIDEKTPSFFPLSFEKMVQPSELWGRFGHSHLSYKYSKINLAGAFLERSEPFDFGTVIKKSFLSYPAMEDGPDLLTSLSVLAEDLTLHASAISEPLPESRPLRTSIQMEILSLGSLFGRYWSMQNVSTVSNVDDGENLFHAKVESTEKQLLLNVSAQLTTTGPIFQNISVLYLEGLYDSRVGRMFLIGCRDVRASSKILSESTDLESGLDCLIEVKLEYPPKTARWLVNPTAKISISSRRNDDDPLHFGSINLQTLPILYRKQREDILSRRGIEGFLRILTLSFAIACISSQLLYIRDKVDDLPYMSLVMLGVQALGYSIPLITGAEAIFKKMASESVEYQSYYLEKSQWVYIVDYTVKLLVLVAFLLTLRLFQKVWKSRIRLLTRTPLEPRRVPSDRQVLFTTLVVHAVGFIIILIVHAMNSSQRLRSQKIMDSRGNTNRMQEWEIELEEYVGLVQDFFLLPQIIGNVLWQIHCIPLRKVYFMGITTVRLLPHVYDYMRAPVFNPFFSEEYEFVNPSLDFYSRFGDIAIPVTAFVLMFIVYIQQKCGYRKLSETLSAGQLKLLPLGSKVYERLPSIPVEAELVSGTTDPDENGRRKEDDE</sequence>
<dbReference type="PANTHER" id="PTHR33389:SF4">
    <property type="entry name" value="PII, URIDYLYLTRANSFERASE (DUF2921)"/>
    <property type="match status" value="1"/>
</dbReference>
<gene>
    <name evidence="13" type="ORF">Syun_010986</name>
</gene>
<keyword evidence="7" id="KW-0833">Ubl conjugation pathway</keyword>
<evidence type="ECO:0000256" key="7">
    <source>
        <dbReference type="ARBA" id="ARBA00022786"/>
    </source>
</evidence>
<evidence type="ECO:0000256" key="2">
    <source>
        <dbReference type="ARBA" id="ARBA00004127"/>
    </source>
</evidence>
<feature type="domain" description="SWEET-like" evidence="11">
    <location>
        <begin position="731"/>
        <end position="1020"/>
    </location>
</feature>
<proteinExistence type="predicted"/>
<dbReference type="Pfam" id="PF25333">
    <property type="entry name" value="DUF2921_N"/>
    <property type="match status" value="3"/>
</dbReference>
<comment type="catalytic activity">
    <reaction evidence="1">
        <text>S-ubiquitinyl-[E2 ubiquitin-conjugating enzyme]-L-cysteine + [acceptor protein]-L-lysine = [E2 ubiquitin-conjugating enzyme]-L-cysteine + N(6)-ubiquitinyl-[acceptor protein]-L-lysine.</text>
        <dbReference type="EC" id="2.3.2.27"/>
    </reaction>
</comment>
<dbReference type="GO" id="GO:0061630">
    <property type="term" value="F:ubiquitin protein ligase activity"/>
    <property type="evidence" value="ECO:0007669"/>
    <property type="project" value="UniProtKB-EC"/>
</dbReference>
<evidence type="ECO:0000259" key="11">
    <source>
        <dbReference type="Pfam" id="PF11145"/>
    </source>
</evidence>
<keyword evidence="5" id="KW-0808">Transferase</keyword>
<comment type="caution">
    <text evidence="13">The sequence shown here is derived from an EMBL/GenBank/DDBJ whole genome shotgun (WGS) entry which is preliminary data.</text>
</comment>
<feature type="domain" description="DUF2921" evidence="12">
    <location>
        <begin position="288"/>
        <end position="478"/>
    </location>
</feature>
<evidence type="ECO:0000259" key="12">
    <source>
        <dbReference type="Pfam" id="PF25333"/>
    </source>
</evidence>
<keyword evidence="8 10" id="KW-1133">Transmembrane helix</keyword>
<protein>
    <recommendedName>
        <fullName evidence="4">RING-type E3 ubiquitin transferase</fullName>
        <ecNumber evidence="4">2.3.2.27</ecNumber>
    </recommendedName>
</protein>
<comment type="pathway">
    <text evidence="3">Protein modification; protein ubiquitination.</text>
</comment>
<name>A0AAP0JWY4_9MAGN</name>
<evidence type="ECO:0000256" key="5">
    <source>
        <dbReference type="ARBA" id="ARBA00022679"/>
    </source>
</evidence>
<keyword evidence="9 10" id="KW-0472">Membrane</keyword>
<comment type="subcellular location">
    <subcellularLocation>
        <location evidence="2">Endomembrane system</location>
        <topology evidence="2">Multi-pass membrane protein</topology>
    </subcellularLocation>
</comment>
<feature type="transmembrane region" description="Helical" evidence="10">
    <location>
        <begin position="868"/>
        <end position="889"/>
    </location>
</feature>
<reference evidence="13 14" key="1">
    <citation type="submission" date="2024-01" db="EMBL/GenBank/DDBJ databases">
        <title>Genome assemblies of Stephania.</title>
        <authorList>
            <person name="Yang L."/>
        </authorList>
    </citation>
    <scope>NUCLEOTIDE SEQUENCE [LARGE SCALE GENOMIC DNA]</scope>
    <source>
        <strain evidence="13">YNDBR</strain>
        <tissue evidence="13">Leaf</tissue>
    </source>
</reference>
<evidence type="ECO:0000256" key="3">
    <source>
        <dbReference type="ARBA" id="ARBA00004906"/>
    </source>
</evidence>
<keyword evidence="14" id="KW-1185">Reference proteome</keyword>
<dbReference type="AlphaFoldDB" id="A0AAP0JWY4"/>
<dbReference type="PANTHER" id="PTHR33389">
    <property type="entry name" value="FAMILY PROTEIN, PUTATIVE (DUF2921)-RELATED"/>
    <property type="match status" value="1"/>
</dbReference>
<feature type="transmembrane region" description="Helical" evidence="10">
    <location>
        <begin position="818"/>
        <end position="841"/>
    </location>
</feature>
<evidence type="ECO:0000313" key="13">
    <source>
        <dbReference type="EMBL" id="KAK9141586.1"/>
    </source>
</evidence>
<dbReference type="InterPro" id="IPR021319">
    <property type="entry name" value="DUF2921"/>
</dbReference>
<dbReference type="Proteomes" id="UP001420932">
    <property type="component" value="Unassembled WGS sequence"/>
</dbReference>
<keyword evidence="6 10" id="KW-0812">Transmembrane</keyword>